<protein>
    <submittedName>
        <fullName evidence="1">Uncharacterized protein</fullName>
    </submittedName>
</protein>
<sequence length="40" mass="4869">MGINYWINLCRIMQPLQMEKCVNRFPLLLVFNREKSIWLG</sequence>
<name>A0A8T2EUI5_9BRAS</name>
<reference evidence="1 2" key="1">
    <citation type="submission" date="2020-12" db="EMBL/GenBank/DDBJ databases">
        <title>Concerted genomic and epigenomic changes stabilize Arabidopsis allopolyploids.</title>
        <authorList>
            <person name="Chen Z."/>
        </authorList>
    </citation>
    <scope>NUCLEOTIDE SEQUENCE [LARGE SCALE GENOMIC DNA]</scope>
    <source>
        <strain evidence="1">Allo738</strain>
        <tissue evidence="1">Leaf</tissue>
    </source>
</reference>
<organism evidence="1 2">
    <name type="scientific">Arabidopsis thaliana x Arabidopsis arenosa</name>
    <dbReference type="NCBI Taxonomy" id="1240361"/>
    <lineage>
        <taxon>Eukaryota</taxon>
        <taxon>Viridiplantae</taxon>
        <taxon>Streptophyta</taxon>
        <taxon>Embryophyta</taxon>
        <taxon>Tracheophyta</taxon>
        <taxon>Spermatophyta</taxon>
        <taxon>Magnoliopsida</taxon>
        <taxon>eudicotyledons</taxon>
        <taxon>Gunneridae</taxon>
        <taxon>Pentapetalae</taxon>
        <taxon>rosids</taxon>
        <taxon>malvids</taxon>
        <taxon>Brassicales</taxon>
        <taxon>Brassicaceae</taxon>
        <taxon>Camelineae</taxon>
        <taxon>Arabidopsis</taxon>
    </lineage>
</organism>
<evidence type="ECO:0000313" key="1">
    <source>
        <dbReference type="EMBL" id="KAG7627129.1"/>
    </source>
</evidence>
<dbReference type="AlphaFoldDB" id="A0A8T2EUI5"/>
<keyword evidence="2" id="KW-1185">Reference proteome</keyword>
<gene>
    <name evidence="1" type="ORF">ISN45_At03g033030</name>
</gene>
<accession>A0A8T2EUI5</accession>
<comment type="caution">
    <text evidence="1">The sequence shown here is derived from an EMBL/GenBank/DDBJ whole genome shotgun (WGS) entry which is preliminary data.</text>
</comment>
<dbReference type="Proteomes" id="UP000694240">
    <property type="component" value="Chromosome 3"/>
</dbReference>
<proteinExistence type="predicted"/>
<evidence type="ECO:0000313" key="2">
    <source>
        <dbReference type="Proteomes" id="UP000694240"/>
    </source>
</evidence>
<dbReference type="EMBL" id="JAEFBK010000003">
    <property type="protein sequence ID" value="KAG7627129.1"/>
    <property type="molecule type" value="Genomic_DNA"/>
</dbReference>